<accession>A0A1H9NUY4</accession>
<evidence type="ECO:0000313" key="2">
    <source>
        <dbReference type="Proteomes" id="UP000198571"/>
    </source>
</evidence>
<sequence length="126" mass="15487">MGLDMYLIKKNEKDSGKPEENVVLYWRKANQIHNWFVRNIQNGEDKCNIYEVSREDLVTLYRCCRSVMRQKHKAHEILPTMEGFFFGNTEYDTYFFQEVKRTRDELKDIITTFDFRNEKLYYTSWW</sequence>
<keyword evidence="2" id="KW-1185">Reference proteome</keyword>
<name>A0A1H9NUY4_9BACI</name>
<gene>
    <name evidence="1" type="ORF">SAMN05518684_10114</name>
</gene>
<proteinExistence type="predicted"/>
<organism evidence="1 2">
    <name type="scientific">Salipaludibacillus aurantiacus</name>
    <dbReference type="NCBI Taxonomy" id="1601833"/>
    <lineage>
        <taxon>Bacteria</taxon>
        <taxon>Bacillati</taxon>
        <taxon>Bacillota</taxon>
        <taxon>Bacilli</taxon>
        <taxon>Bacillales</taxon>
        <taxon>Bacillaceae</taxon>
    </lineage>
</organism>
<dbReference type="EMBL" id="FOGT01000001">
    <property type="protein sequence ID" value="SER39854.1"/>
    <property type="molecule type" value="Genomic_DNA"/>
</dbReference>
<dbReference type="AlphaFoldDB" id="A0A1H9NUY4"/>
<evidence type="ECO:0000313" key="1">
    <source>
        <dbReference type="EMBL" id="SER39854.1"/>
    </source>
</evidence>
<dbReference type="Proteomes" id="UP000198571">
    <property type="component" value="Unassembled WGS sequence"/>
</dbReference>
<protein>
    <submittedName>
        <fullName evidence="1">Uncharacterized protein</fullName>
    </submittedName>
</protein>
<dbReference type="RefSeq" id="WP_093046978.1">
    <property type="nucleotide sequence ID" value="NZ_FOGT01000001.1"/>
</dbReference>
<reference evidence="2" key="1">
    <citation type="submission" date="2016-10" db="EMBL/GenBank/DDBJ databases">
        <authorList>
            <person name="Varghese N."/>
            <person name="Submissions S."/>
        </authorList>
    </citation>
    <scope>NUCLEOTIDE SEQUENCE [LARGE SCALE GENOMIC DNA]</scope>
    <source>
        <strain evidence="2">S9</strain>
    </source>
</reference>
<dbReference type="OrthoDB" id="2989116at2"/>